<sequence length="371" mass="39310">MLKPWPRPPSFAATTGRVLLLVTIIQGYVSGQPSSKLLCSSVKACISVDGTNCTTQCPPCITLAPSGIFACVSRVGLACPVTSTSSCDGVGIFASNYSTTVPTTQRVPTNSPSTRPPQSNNVSPTSTPSPSDSVSSSPSITIYLAIAAAVAVLALCVVLYCQHKSARQSVSSPFDHPNPQDRFKPPGVSSAVTISTVASHGGGVSGPSTAFFRVNNPPTVGNNDALESSPLSVTSFPTASSTGFSHSLVQQHPKHFDNPSSSSLSSVFSIFHMALSPAANHQAKRVTSTVVELSETMEYDPWDDNEDSRQLQQQRLRDSSVVMMVEGDDEEDLFDKDVDTMRASIITDDGGRFSDCSSTMSDISDWNDFKI</sequence>
<evidence type="ECO:0000256" key="3">
    <source>
        <dbReference type="SAM" id="SignalP"/>
    </source>
</evidence>
<comment type="caution">
    <text evidence="4">The sequence shown here is derived from an EMBL/GenBank/DDBJ whole genome shotgun (WGS) entry which is preliminary data.</text>
</comment>
<evidence type="ECO:0000313" key="4">
    <source>
        <dbReference type="EMBL" id="KAF0752432.1"/>
    </source>
</evidence>
<feature type="compositionally biased region" description="Low complexity" evidence="1">
    <location>
        <begin position="116"/>
        <end position="133"/>
    </location>
</feature>
<keyword evidence="2" id="KW-1133">Transmembrane helix</keyword>
<evidence type="ECO:0000313" key="5">
    <source>
        <dbReference type="Proteomes" id="UP000469452"/>
    </source>
</evidence>
<feature type="transmembrane region" description="Helical" evidence="2">
    <location>
        <begin position="140"/>
        <end position="161"/>
    </location>
</feature>
<keyword evidence="2" id="KW-0472">Membrane</keyword>
<dbReference type="AlphaFoldDB" id="A0A6A5AME4"/>
<name>A0A6A5AME4_APHAT</name>
<dbReference type="EMBL" id="VJMI01011575">
    <property type="protein sequence ID" value="KAF0752432.1"/>
    <property type="molecule type" value="Genomic_DNA"/>
</dbReference>
<evidence type="ECO:0000256" key="2">
    <source>
        <dbReference type="SAM" id="Phobius"/>
    </source>
</evidence>
<organism evidence="4 5">
    <name type="scientific">Aphanomyces astaci</name>
    <name type="common">Crayfish plague agent</name>
    <dbReference type="NCBI Taxonomy" id="112090"/>
    <lineage>
        <taxon>Eukaryota</taxon>
        <taxon>Sar</taxon>
        <taxon>Stramenopiles</taxon>
        <taxon>Oomycota</taxon>
        <taxon>Saprolegniomycetes</taxon>
        <taxon>Saprolegniales</taxon>
        <taxon>Verrucalvaceae</taxon>
        <taxon>Aphanomyces</taxon>
    </lineage>
</organism>
<proteinExistence type="predicted"/>
<reference evidence="4 5" key="1">
    <citation type="submission" date="2019-06" db="EMBL/GenBank/DDBJ databases">
        <title>Genomics analysis of Aphanomyces spp. identifies a new class of oomycete effector associated with host adaptation.</title>
        <authorList>
            <person name="Gaulin E."/>
        </authorList>
    </citation>
    <scope>NUCLEOTIDE SEQUENCE [LARGE SCALE GENOMIC DNA]</scope>
    <source>
        <strain evidence="4 5">E</strain>
    </source>
</reference>
<dbReference type="VEuPathDB" id="FungiDB:H257_01348"/>
<feature type="region of interest" description="Disordered" evidence="1">
    <location>
        <begin position="102"/>
        <end position="133"/>
    </location>
</feature>
<feature type="chain" id="PRO_5025605640" description="Membrane anchor Opy2 N-terminal domain-containing protein" evidence="3">
    <location>
        <begin position="32"/>
        <end position="371"/>
    </location>
</feature>
<evidence type="ECO:0000256" key="1">
    <source>
        <dbReference type="SAM" id="MobiDB-lite"/>
    </source>
</evidence>
<evidence type="ECO:0008006" key="6">
    <source>
        <dbReference type="Google" id="ProtNLM"/>
    </source>
</evidence>
<feature type="signal peptide" evidence="3">
    <location>
        <begin position="1"/>
        <end position="31"/>
    </location>
</feature>
<protein>
    <recommendedName>
        <fullName evidence="6">Membrane anchor Opy2 N-terminal domain-containing protein</fullName>
    </recommendedName>
</protein>
<dbReference type="Proteomes" id="UP000469452">
    <property type="component" value="Unassembled WGS sequence"/>
</dbReference>
<accession>A0A6A5AME4</accession>
<feature type="compositionally biased region" description="Polar residues" evidence="1">
    <location>
        <begin position="102"/>
        <end position="113"/>
    </location>
</feature>
<gene>
    <name evidence="4" type="ORF">AaE_006038</name>
</gene>
<keyword evidence="2" id="KW-0812">Transmembrane</keyword>
<keyword evidence="3" id="KW-0732">Signal</keyword>